<dbReference type="InterPro" id="IPR002049">
    <property type="entry name" value="LE_dom"/>
</dbReference>
<dbReference type="Pfam" id="PF23106">
    <property type="entry name" value="EGF_Teneurin"/>
    <property type="match status" value="1"/>
</dbReference>
<keyword evidence="2" id="KW-0472">Membrane</keyword>
<dbReference type="PROSITE" id="PS50026">
    <property type="entry name" value="EGF_3"/>
    <property type="match status" value="1"/>
</dbReference>
<feature type="transmembrane region" description="Helical" evidence="2">
    <location>
        <begin position="75"/>
        <end position="93"/>
    </location>
</feature>
<dbReference type="AlphaFoldDB" id="A0A0R3QFY1"/>
<feature type="disulfide bond" evidence="1">
    <location>
        <begin position="61"/>
        <end position="70"/>
    </location>
</feature>
<keyword evidence="2" id="KW-1133">Transmembrane helix</keyword>
<dbReference type="SUPFAM" id="SSF57196">
    <property type="entry name" value="EGF/Laminin"/>
    <property type="match status" value="1"/>
</dbReference>
<evidence type="ECO:0000259" key="3">
    <source>
        <dbReference type="PROSITE" id="PS50026"/>
    </source>
</evidence>
<reference evidence="4 5" key="2">
    <citation type="submission" date="2018-11" db="EMBL/GenBank/DDBJ databases">
        <authorList>
            <consortium name="Pathogen Informatics"/>
        </authorList>
    </citation>
    <scope>NUCLEOTIDE SEQUENCE [LARGE SCALE GENOMIC DNA]</scope>
</reference>
<dbReference type="Proteomes" id="UP000280834">
    <property type="component" value="Unassembled WGS sequence"/>
</dbReference>
<sequence>MSSISTYSLELHLDVRIYANKLGTLKKLLSRNVLHAGSRCNSTCSQRGACLFDGTQGQCYCNAGYHGPHCELNGMMFFLSLIPILNDNLYLFISSKKFNKIFRITGNEILFLIRLQ</sequence>
<keyword evidence="1" id="KW-0245">EGF-like domain</keyword>
<evidence type="ECO:0000313" key="5">
    <source>
        <dbReference type="Proteomes" id="UP000280834"/>
    </source>
</evidence>
<evidence type="ECO:0000256" key="2">
    <source>
        <dbReference type="SAM" id="Phobius"/>
    </source>
</evidence>
<keyword evidence="2" id="KW-0812">Transmembrane</keyword>
<comment type="caution">
    <text evidence="1">Lacks conserved residue(s) required for the propagation of feature annotation.</text>
</comment>
<dbReference type="EMBL" id="UZAG01004557">
    <property type="protein sequence ID" value="VDO16995.1"/>
    <property type="molecule type" value="Genomic_DNA"/>
</dbReference>
<dbReference type="InterPro" id="IPR000742">
    <property type="entry name" value="EGF"/>
</dbReference>
<evidence type="ECO:0000313" key="6">
    <source>
        <dbReference type="WBParaSite" id="BTMF_0000527901-mRNA-1"/>
    </source>
</evidence>
<dbReference type="PROSITE" id="PS00022">
    <property type="entry name" value="EGF_1"/>
    <property type="match status" value="1"/>
</dbReference>
<reference evidence="6" key="1">
    <citation type="submission" date="2017-02" db="UniProtKB">
        <authorList>
            <consortium name="WormBaseParasite"/>
        </authorList>
    </citation>
    <scope>IDENTIFICATION</scope>
</reference>
<feature type="disulfide bond" evidence="1">
    <location>
        <begin position="40"/>
        <end position="50"/>
    </location>
</feature>
<dbReference type="STRING" id="42155.A0A0R3QFY1"/>
<evidence type="ECO:0000313" key="4">
    <source>
        <dbReference type="EMBL" id="VDO16995.1"/>
    </source>
</evidence>
<keyword evidence="1" id="KW-1015">Disulfide bond</keyword>
<dbReference type="Gene3D" id="2.60.120.260">
    <property type="entry name" value="Galactose-binding domain-like"/>
    <property type="match status" value="1"/>
</dbReference>
<dbReference type="PROSITE" id="PS01186">
    <property type="entry name" value="EGF_2"/>
    <property type="match status" value="1"/>
</dbReference>
<organism evidence="6">
    <name type="scientific">Brugia timori</name>
    <dbReference type="NCBI Taxonomy" id="42155"/>
    <lineage>
        <taxon>Eukaryota</taxon>
        <taxon>Metazoa</taxon>
        <taxon>Ecdysozoa</taxon>
        <taxon>Nematoda</taxon>
        <taxon>Chromadorea</taxon>
        <taxon>Rhabditida</taxon>
        <taxon>Spirurina</taxon>
        <taxon>Spiruromorpha</taxon>
        <taxon>Filarioidea</taxon>
        <taxon>Onchocercidae</taxon>
        <taxon>Brugia</taxon>
    </lineage>
</organism>
<evidence type="ECO:0000256" key="1">
    <source>
        <dbReference type="PROSITE-ProRule" id="PRU00076"/>
    </source>
</evidence>
<feature type="domain" description="EGF-like" evidence="3">
    <location>
        <begin position="36"/>
        <end position="71"/>
    </location>
</feature>
<accession>A0A0R3QFY1</accession>
<gene>
    <name evidence="4" type="ORF">BTMF_LOCUS4563</name>
</gene>
<dbReference type="WBParaSite" id="BTMF_0000527901-mRNA-1">
    <property type="protein sequence ID" value="BTMF_0000527901-mRNA-1"/>
    <property type="gene ID" value="BTMF_0000527901"/>
</dbReference>
<proteinExistence type="predicted"/>
<dbReference type="CDD" id="cd00055">
    <property type="entry name" value="EGF_Lam"/>
    <property type="match status" value="1"/>
</dbReference>
<keyword evidence="5" id="KW-1185">Reference proteome</keyword>
<protein>
    <submittedName>
        <fullName evidence="6">EGF-like domain-containing protein</fullName>
    </submittedName>
</protein>
<name>A0A0R3QFY1_9BILA</name>